<gene>
    <name evidence="1" type="ORF">PoB_002508000</name>
</gene>
<comment type="caution">
    <text evidence="1">The sequence shown here is derived from an EMBL/GenBank/DDBJ whole genome shotgun (WGS) entry which is preliminary data.</text>
</comment>
<dbReference type="EMBL" id="BLXT01002860">
    <property type="protein sequence ID" value="GFN98574.1"/>
    <property type="molecule type" value="Genomic_DNA"/>
</dbReference>
<name>A0AAV3ZVD7_9GAST</name>
<reference evidence="1 2" key="1">
    <citation type="journal article" date="2021" name="Elife">
        <title>Chloroplast acquisition without the gene transfer in kleptoplastic sea slugs, Plakobranchus ocellatus.</title>
        <authorList>
            <person name="Maeda T."/>
            <person name="Takahashi S."/>
            <person name="Yoshida T."/>
            <person name="Shimamura S."/>
            <person name="Takaki Y."/>
            <person name="Nagai Y."/>
            <person name="Toyoda A."/>
            <person name="Suzuki Y."/>
            <person name="Arimoto A."/>
            <person name="Ishii H."/>
            <person name="Satoh N."/>
            <person name="Nishiyama T."/>
            <person name="Hasebe M."/>
            <person name="Maruyama T."/>
            <person name="Minagawa J."/>
            <person name="Obokata J."/>
            <person name="Shigenobu S."/>
        </authorList>
    </citation>
    <scope>NUCLEOTIDE SEQUENCE [LARGE SCALE GENOMIC DNA]</scope>
</reference>
<dbReference type="AlphaFoldDB" id="A0AAV3ZVD7"/>
<accession>A0AAV3ZVD7</accession>
<dbReference type="Proteomes" id="UP000735302">
    <property type="component" value="Unassembled WGS sequence"/>
</dbReference>
<organism evidence="1 2">
    <name type="scientific">Plakobranchus ocellatus</name>
    <dbReference type="NCBI Taxonomy" id="259542"/>
    <lineage>
        <taxon>Eukaryota</taxon>
        <taxon>Metazoa</taxon>
        <taxon>Spiralia</taxon>
        <taxon>Lophotrochozoa</taxon>
        <taxon>Mollusca</taxon>
        <taxon>Gastropoda</taxon>
        <taxon>Heterobranchia</taxon>
        <taxon>Euthyneura</taxon>
        <taxon>Panpulmonata</taxon>
        <taxon>Sacoglossa</taxon>
        <taxon>Placobranchoidea</taxon>
        <taxon>Plakobranchidae</taxon>
        <taxon>Plakobranchus</taxon>
    </lineage>
</organism>
<evidence type="ECO:0000313" key="1">
    <source>
        <dbReference type="EMBL" id="GFN98574.1"/>
    </source>
</evidence>
<protein>
    <submittedName>
        <fullName evidence="1">Uncharacterized protein</fullName>
    </submittedName>
</protein>
<evidence type="ECO:0000313" key="2">
    <source>
        <dbReference type="Proteomes" id="UP000735302"/>
    </source>
</evidence>
<sequence>MQFKGISLHILMSLSEPKTFSFKLNKSLFRAIKLPWSHAKCTIRDQFTSSPSKLASTDQGTMAAESQSVCSATCEDPSFTVRSDGLCKAEHQALLGIADDDLAPLCPPAMKGLAKFLVCGLEQEVDSLKKADFSPPSVSVMFDSTYNKSLYIVNVYMALPQDSSLIFSNSKNDIFQNILHVALMARSFKNYRLSEKFCQQNERENKITDLEVISTSPIASVVNMMSGNWTFSYAMKKLRSEILDNQTTITVCLGALNSFFDTNQYPFHLLCMDDPVYERDASWIRKFRHSPCFAHLENLEPLDGNQAIRSTENQEIWHHWALSLNVFVTLIMKI</sequence>
<proteinExistence type="predicted"/>
<keyword evidence="2" id="KW-1185">Reference proteome</keyword>